<reference evidence="2 3" key="1">
    <citation type="journal article" date="2024" name="BMC Genomics">
        <title>De novo assembly and annotation of Popillia japonica's genome with initial clues to its potential as an invasive pest.</title>
        <authorList>
            <person name="Cucini C."/>
            <person name="Boschi S."/>
            <person name="Funari R."/>
            <person name="Cardaioli E."/>
            <person name="Iannotti N."/>
            <person name="Marturano G."/>
            <person name="Paoli F."/>
            <person name="Bruttini M."/>
            <person name="Carapelli A."/>
            <person name="Frati F."/>
            <person name="Nardi F."/>
        </authorList>
    </citation>
    <scope>NUCLEOTIDE SEQUENCE [LARGE SCALE GENOMIC DNA]</scope>
    <source>
        <strain evidence="2">DMR45628</strain>
    </source>
</reference>
<proteinExistence type="predicted"/>
<accession>A0AAW1KTI0</accession>
<sequence length="107" mass="12201">MVLRIVFISWLCLNLPVLNVIANYNYERTTLYGNSDPSPARTKSLLLQADDEGDGITGSKARYRREITQPQSESNFTKFFKCNLDHCGTRLEQPGIPAHVSRLEKDR</sequence>
<evidence type="ECO:0000313" key="2">
    <source>
        <dbReference type="EMBL" id="KAK9723328.1"/>
    </source>
</evidence>
<dbReference type="Proteomes" id="UP001458880">
    <property type="component" value="Unassembled WGS sequence"/>
</dbReference>
<feature type="chain" id="PRO_5043475097" evidence="1">
    <location>
        <begin position="23"/>
        <end position="107"/>
    </location>
</feature>
<gene>
    <name evidence="2" type="ORF">QE152_g19282</name>
</gene>
<keyword evidence="1" id="KW-0732">Signal</keyword>
<comment type="caution">
    <text evidence="2">The sequence shown here is derived from an EMBL/GenBank/DDBJ whole genome shotgun (WGS) entry which is preliminary data.</text>
</comment>
<feature type="signal peptide" evidence="1">
    <location>
        <begin position="1"/>
        <end position="22"/>
    </location>
</feature>
<evidence type="ECO:0000256" key="1">
    <source>
        <dbReference type="SAM" id="SignalP"/>
    </source>
</evidence>
<name>A0AAW1KTI0_POPJA</name>
<protein>
    <submittedName>
        <fullName evidence="2">Uncharacterized protein</fullName>
    </submittedName>
</protein>
<dbReference type="EMBL" id="JASPKY010000181">
    <property type="protein sequence ID" value="KAK9723328.1"/>
    <property type="molecule type" value="Genomic_DNA"/>
</dbReference>
<keyword evidence="3" id="KW-1185">Reference proteome</keyword>
<organism evidence="2 3">
    <name type="scientific">Popillia japonica</name>
    <name type="common">Japanese beetle</name>
    <dbReference type="NCBI Taxonomy" id="7064"/>
    <lineage>
        <taxon>Eukaryota</taxon>
        <taxon>Metazoa</taxon>
        <taxon>Ecdysozoa</taxon>
        <taxon>Arthropoda</taxon>
        <taxon>Hexapoda</taxon>
        <taxon>Insecta</taxon>
        <taxon>Pterygota</taxon>
        <taxon>Neoptera</taxon>
        <taxon>Endopterygota</taxon>
        <taxon>Coleoptera</taxon>
        <taxon>Polyphaga</taxon>
        <taxon>Scarabaeiformia</taxon>
        <taxon>Scarabaeidae</taxon>
        <taxon>Rutelinae</taxon>
        <taxon>Popillia</taxon>
    </lineage>
</organism>
<evidence type="ECO:0000313" key="3">
    <source>
        <dbReference type="Proteomes" id="UP001458880"/>
    </source>
</evidence>
<dbReference type="AlphaFoldDB" id="A0AAW1KTI0"/>